<protein>
    <recommendedName>
        <fullName evidence="3">Phosphoadenosine phosphosulphate reductase domain-containing protein</fullName>
    </recommendedName>
</protein>
<dbReference type="EMBL" id="JTHP01000148">
    <property type="protein sequence ID" value="KJD42264.1"/>
    <property type="molecule type" value="Genomic_DNA"/>
</dbReference>
<gene>
    <name evidence="1" type="ORF">QD47_29230</name>
</gene>
<evidence type="ECO:0000313" key="1">
    <source>
        <dbReference type="EMBL" id="KJD42264.1"/>
    </source>
</evidence>
<dbReference type="PATRIC" id="fig|159743.3.peg.6515"/>
<evidence type="ECO:0008006" key="3">
    <source>
        <dbReference type="Google" id="ProtNLM"/>
    </source>
</evidence>
<dbReference type="Proteomes" id="UP000032534">
    <property type="component" value="Unassembled WGS sequence"/>
</dbReference>
<organism evidence="1 2">
    <name type="scientific">Paenibacillus terrae</name>
    <dbReference type="NCBI Taxonomy" id="159743"/>
    <lineage>
        <taxon>Bacteria</taxon>
        <taxon>Bacillati</taxon>
        <taxon>Bacillota</taxon>
        <taxon>Bacilli</taxon>
        <taxon>Bacillales</taxon>
        <taxon>Paenibacillaceae</taxon>
        <taxon>Paenibacillus</taxon>
    </lineage>
</organism>
<sequence>MEQLSFFSDEVDSASKTTTFTGILPPIKPASNAIRVVIENIKEAYLDRKNQMPFVVTTSFGKDSTLLCLCMWGALLEIPANLRLRKVYFISSDTGLEHPNLTKYVHDSINKMNQSAAEQGLDCVEAILVEPNQNEKFARKVIGHGLVMPSSKSPFRWCTDKWSATCSLN</sequence>
<keyword evidence="2" id="KW-1185">Reference proteome</keyword>
<dbReference type="Gene3D" id="3.40.50.620">
    <property type="entry name" value="HUPs"/>
    <property type="match status" value="1"/>
</dbReference>
<proteinExistence type="predicted"/>
<name>A0A0D7WTE3_9BACL</name>
<dbReference type="RefSeq" id="WP_044649427.1">
    <property type="nucleotide sequence ID" value="NZ_JTHP01000148.1"/>
</dbReference>
<dbReference type="OrthoDB" id="9774475at2"/>
<dbReference type="InterPro" id="IPR014729">
    <property type="entry name" value="Rossmann-like_a/b/a_fold"/>
</dbReference>
<reference evidence="1 2" key="1">
    <citation type="submission" date="2014-11" db="EMBL/GenBank/DDBJ databases">
        <title>Draft Genome Sequences of Paenibacillus polymyxa NRRL B-30509 and Paenibacillus terrae NRRL B-30644, Strains from a Poultry Environment that Produce Tridecaptin A and Paenicidins.</title>
        <authorList>
            <person name="van Belkum M.J."/>
            <person name="Lohans C.T."/>
            <person name="Vederas J.C."/>
        </authorList>
    </citation>
    <scope>NUCLEOTIDE SEQUENCE [LARGE SCALE GENOMIC DNA]</scope>
    <source>
        <strain evidence="1 2">NRRL B-30644</strain>
    </source>
</reference>
<dbReference type="SUPFAM" id="SSF52402">
    <property type="entry name" value="Adenine nucleotide alpha hydrolases-like"/>
    <property type="match status" value="1"/>
</dbReference>
<evidence type="ECO:0000313" key="2">
    <source>
        <dbReference type="Proteomes" id="UP000032534"/>
    </source>
</evidence>
<accession>A0A0D7WTE3</accession>
<comment type="caution">
    <text evidence="1">The sequence shown here is derived from an EMBL/GenBank/DDBJ whole genome shotgun (WGS) entry which is preliminary data.</text>
</comment>
<dbReference type="AlphaFoldDB" id="A0A0D7WTE3"/>